<evidence type="ECO:0000313" key="2">
    <source>
        <dbReference type="Proteomes" id="UP001206128"/>
    </source>
</evidence>
<name>A0AAE3G7N9_9PSEU</name>
<comment type="caution">
    <text evidence="1">The sequence shown here is derived from an EMBL/GenBank/DDBJ whole genome shotgun (WGS) entry which is preliminary data.</text>
</comment>
<protein>
    <submittedName>
        <fullName evidence="1">Uncharacterized protein</fullName>
    </submittedName>
</protein>
<keyword evidence="2" id="KW-1185">Reference proteome</keyword>
<dbReference type="Proteomes" id="UP001206128">
    <property type="component" value="Unassembled WGS sequence"/>
</dbReference>
<accession>A0AAE3G7N9</accession>
<organism evidence="1 2">
    <name type="scientific">Goodfellowiella coeruleoviolacea</name>
    <dbReference type="NCBI Taxonomy" id="334858"/>
    <lineage>
        <taxon>Bacteria</taxon>
        <taxon>Bacillati</taxon>
        <taxon>Actinomycetota</taxon>
        <taxon>Actinomycetes</taxon>
        <taxon>Pseudonocardiales</taxon>
        <taxon>Pseudonocardiaceae</taxon>
        <taxon>Goodfellowiella</taxon>
    </lineage>
</organism>
<dbReference type="AlphaFoldDB" id="A0AAE3G7N9"/>
<gene>
    <name evidence="1" type="ORF">LX83_000071</name>
</gene>
<sequence>MVIDEVWRELPGVEPLSNAQGGPLSRTVKLILDPLVIRPVLRPECAGPLVDPDGARLLAALLRAAGDVLRATAAWFSLFKQVRRALRITEGNPQDRYFQTCFQLATTAGAPDRDRDELVARRELRRLHDSAAGRTTAALRDHLASPAHRRELTALLDTAWAARGRRDPADAPAPGADAATPELIATVLNAGAARSGPAAATAGDAALARLVSLGAGRRAGQRLWHAPQAHPVRHQHSAQELGLTAHALPGKPRLGGSASTAALGPPLDRTVHERVFTVLHAASDRAELPDVAALVRAEITRCCAPWALADETLRVGATVGVALAVGLRPLDPAAAPVGQDAATEAHRLVNRRWRRESYVLRARRLTVAATPAGHHLADDGPLARIAAELHAPWRAYLRRLWVRLHGRDVRGVPLTGSAELWDVLDGVARSVILDHRARLKRALSVPTGTPPATAPESRAG</sequence>
<proteinExistence type="predicted"/>
<dbReference type="EMBL" id="JAMTCK010000001">
    <property type="protein sequence ID" value="MCP2163231.1"/>
    <property type="molecule type" value="Genomic_DNA"/>
</dbReference>
<evidence type="ECO:0000313" key="1">
    <source>
        <dbReference type="EMBL" id="MCP2163231.1"/>
    </source>
</evidence>
<reference evidence="1" key="1">
    <citation type="submission" date="2022-06" db="EMBL/GenBank/DDBJ databases">
        <title>Genomic Encyclopedia of Archaeal and Bacterial Type Strains, Phase II (KMG-II): from individual species to whole genera.</title>
        <authorList>
            <person name="Goeker M."/>
        </authorList>
    </citation>
    <scope>NUCLEOTIDE SEQUENCE</scope>
    <source>
        <strain evidence="1">DSM 43935</strain>
    </source>
</reference>